<keyword evidence="7 12" id="KW-0472">Membrane</keyword>
<dbReference type="Pfam" id="PF09767">
    <property type="entry name" value="DUF2053"/>
    <property type="match status" value="1"/>
</dbReference>
<keyword evidence="5" id="KW-0256">Endoplasmic reticulum</keyword>
<evidence type="ECO:0000256" key="8">
    <source>
        <dbReference type="ARBA" id="ARBA00034739"/>
    </source>
</evidence>
<dbReference type="STRING" id="597456.A0A0L7RGU3"/>
<evidence type="ECO:0000256" key="3">
    <source>
        <dbReference type="ARBA" id="ARBA00022475"/>
    </source>
</evidence>
<evidence type="ECO:0000256" key="4">
    <source>
        <dbReference type="ARBA" id="ARBA00022692"/>
    </source>
</evidence>
<evidence type="ECO:0000256" key="12">
    <source>
        <dbReference type="SAM" id="Phobius"/>
    </source>
</evidence>
<comment type="subcellular location">
    <subcellularLocation>
        <location evidence="2">Cell membrane</location>
        <topology evidence="2">Multi-pass membrane protein</topology>
    </subcellularLocation>
    <subcellularLocation>
        <location evidence="1">Endoplasmic reticulum membrane</location>
        <topology evidence="1">Multi-pass membrane protein</topology>
    </subcellularLocation>
</comment>
<dbReference type="GO" id="GO:0005886">
    <property type="term" value="C:plasma membrane"/>
    <property type="evidence" value="ECO:0007669"/>
    <property type="project" value="UniProtKB-SubCell"/>
</dbReference>
<evidence type="ECO:0000256" key="2">
    <source>
        <dbReference type="ARBA" id="ARBA00004651"/>
    </source>
</evidence>
<protein>
    <recommendedName>
        <fullName evidence="9">BOS complex subunit TMEM147</fullName>
    </recommendedName>
    <alternativeName>
        <fullName evidence="10">Transmembrane protein 147</fullName>
    </alternativeName>
</protein>
<evidence type="ECO:0000256" key="9">
    <source>
        <dbReference type="ARBA" id="ARBA00034846"/>
    </source>
</evidence>
<dbReference type="GO" id="GO:0005789">
    <property type="term" value="C:endoplasmic reticulum membrane"/>
    <property type="evidence" value="ECO:0007669"/>
    <property type="project" value="UniProtKB-SubCell"/>
</dbReference>
<evidence type="ECO:0000256" key="10">
    <source>
        <dbReference type="ARBA" id="ARBA00034899"/>
    </source>
</evidence>
<keyword evidence="4 12" id="KW-0812">Transmembrane</keyword>
<sequence length="299" mass="33189">MDTLYLLINRPSVANPEHFHKLSTTTEEERPTRRKHKGTAPGRNRRMKEAGRMGGGRAPPSLGVLREEKRYAAASRRNLRFCEGEGKLVNQISKPCVLANPKNVRMKLKTTKNVTCLFSEMSRISNRDIADMENTVGGTGSEEFLKSSIDVADLVGILIALNSIPGRGHAKVLTAGVGWAGAELLLTRFLLLWVGARGAEFDWKYLQKSLESNINLVQHITTATLVWLWSRHDLERSLVPVVIGMLILTIYRPLILDFLVLLSLTGPWSTLIVKAITTFVVGITTLYIYAGLAHSIGIF</sequence>
<feature type="transmembrane region" description="Helical" evidence="12">
    <location>
        <begin position="237"/>
        <end position="262"/>
    </location>
</feature>
<accession>A0A0L7RGU3</accession>
<keyword evidence="3" id="KW-1003">Cell membrane</keyword>
<evidence type="ECO:0000256" key="11">
    <source>
        <dbReference type="SAM" id="MobiDB-lite"/>
    </source>
</evidence>
<dbReference type="InterPro" id="IPR019164">
    <property type="entry name" value="TMEM147"/>
</dbReference>
<dbReference type="Proteomes" id="UP000053825">
    <property type="component" value="Unassembled WGS sequence"/>
</dbReference>
<organism evidence="13 14">
    <name type="scientific">Habropoda laboriosa</name>
    <dbReference type="NCBI Taxonomy" id="597456"/>
    <lineage>
        <taxon>Eukaryota</taxon>
        <taxon>Metazoa</taxon>
        <taxon>Ecdysozoa</taxon>
        <taxon>Arthropoda</taxon>
        <taxon>Hexapoda</taxon>
        <taxon>Insecta</taxon>
        <taxon>Pterygota</taxon>
        <taxon>Neoptera</taxon>
        <taxon>Endopterygota</taxon>
        <taxon>Hymenoptera</taxon>
        <taxon>Apocrita</taxon>
        <taxon>Aculeata</taxon>
        <taxon>Apoidea</taxon>
        <taxon>Anthophila</taxon>
        <taxon>Apidae</taxon>
        <taxon>Habropoda</taxon>
    </lineage>
</organism>
<evidence type="ECO:0000256" key="6">
    <source>
        <dbReference type="ARBA" id="ARBA00022989"/>
    </source>
</evidence>
<evidence type="ECO:0000256" key="1">
    <source>
        <dbReference type="ARBA" id="ARBA00004477"/>
    </source>
</evidence>
<feature type="transmembrane region" description="Helical" evidence="12">
    <location>
        <begin position="268"/>
        <end position="290"/>
    </location>
</feature>
<evidence type="ECO:0000256" key="5">
    <source>
        <dbReference type="ARBA" id="ARBA00022824"/>
    </source>
</evidence>
<dbReference type="PANTHER" id="PTHR12869:SF0">
    <property type="entry name" value="BOS COMPLEX SUBUNIT TMEM147"/>
    <property type="match status" value="1"/>
</dbReference>
<comment type="similarity">
    <text evidence="8">Belongs to the TMEM147 family.</text>
</comment>
<keyword evidence="14" id="KW-1185">Reference proteome</keyword>
<gene>
    <name evidence="13" type="ORF">WH47_08314</name>
</gene>
<proteinExistence type="inferred from homology"/>
<evidence type="ECO:0000313" key="13">
    <source>
        <dbReference type="EMBL" id="KOC70053.1"/>
    </source>
</evidence>
<dbReference type="PANTHER" id="PTHR12869">
    <property type="entry name" value="SMALL SEVEN TRANSMEMBRANE DOMAIN-CONTAINING PROTEIN"/>
    <property type="match status" value="1"/>
</dbReference>
<reference evidence="13 14" key="1">
    <citation type="submission" date="2015-07" db="EMBL/GenBank/DDBJ databases">
        <title>The genome of Habropoda laboriosa.</title>
        <authorList>
            <person name="Pan H."/>
            <person name="Kapheim K."/>
        </authorList>
    </citation>
    <scope>NUCLEOTIDE SEQUENCE [LARGE SCALE GENOMIC DNA]</scope>
    <source>
        <strain evidence="13">0110345459</strain>
    </source>
</reference>
<feature type="compositionally biased region" description="Basic residues" evidence="11">
    <location>
        <begin position="32"/>
        <end position="46"/>
    </location>
</feature>
<evidence type="ECO:0000313" key="14">
    <source>
        <dbReference type="Proteomes" id="UP000053825"/>
    </source>
</evidence>
<name>A0A0L7RGU3_9HYME</name>
<keyword evidence="6 12" id="KW-1133">Transmembrane helix</keyword>
<evidence type="ECO:0000256" key="7">
    <source>
        <dbReference type="ARBA" id="ARBA00023136"/>
    </source>
</evidence>
<dbReference type="AlphaFoldDB" id="A0A0L7RGU3"/>
<dbReference type="EMBL" id="KQ414596">
    <property type="protein sequence ID" value="KOC70053.1"/>
    <property type="molecule type" value="Genomic_DNA"/>
</dbReference>
<feature type="region of interest" description="Disordered" evidence="11">
    <location>
        <begin position="19"/>
        <end position="62"/>
    </location>
</feature>
<dbReference type="OrthoDB" id="9993532at2759"/>